<accession>A1BD77</accession>
<dbReference type="SUPFAM" id="SSF81593">
    <property type="entry name" value="Nucleotidyltransferase substrate binding subunit/domain"/>
    <property type="match status" value="1"/>
</dbReference>
<dbReference type="InterPro" id="IPR010235">
    <property type="entry name" value="HepT"/>
</dbReference>
<reference evidence="1 2" key="1">
    <citation type="submission" date="2006-12" db="EMBL/GenBank/DDBJ databases">
        <title>Complete sequence of Chlorobium phaeobacteroides DSM 266.</title>
        <authorList>
            <consortium name="US DOE Joint Genome Institute"/>
            <person name="Copeland A."/>
            <person name="Lucas S."/>
            <person name="Lapidus A."/>
            <person name="Barry K."/>
            <person name="Detter J.C."/>
            <person name="Glavina del Rio T."/>
            <person name="Hammon N."/>
            <person name="Israni S."/>
            <person name="Pitluck S."/>
            <person name="Goltsman E."/>
            <person name="Schmutz J."/>
            <person name="Larimer F."/>
            <person name="Land M."/>
            <person name="Hauser L."/>
            <person name="Mikhailova N."/>
            <person name="Li T."/>
            <person name="Overmann J."/>
            <person name="Bryant D.A."/>
            <person name="Richardson P."/>
        </authorList>
    </citation>
    <scope>NUCLEOTIDE SEQUENCE [LARGE SCALE GENOMIC DNA]</scope>
    <source>
        <strain evidence="1 2">DSM 266</strain>
    </source>
</reference>
<keyword evidence="1" id="KW-0808">Transferase</keyword>
<dbReference type="EMBL" id="CP000492">
    <property type="protein sequence ID" value="ABL64354.1"/>
    <property type="molecule type" value="Genomic_DNA"/>
</dbReference>
<dbReference type="GO" id="GO:0016740">
    <property type="term" value="F:transferase activity"/>
    <property type="evidence" value="ECO:0007669"/>
    <property type="project" value="UniProtKB-KW"/>
</dbReference>
<proteinExistence type="predicted"/>
<name>A1BD77_CHLPD</name>
<protein>
    <submittedName>
        <fullName evidence="1">Nucleotidyltransferase substrate binding protein, HI0074 family</fullName>
    </submittedName>
</protein>
<dbReference type="Gene3D" id="1.20.120.330">
    <property type="entry name" value="Nucleotidyltransferases domain 2"/>
    <property type="match status" value="1"/>
</dbReference>
<dbReference type="Proteomes" id="UP000008701">
    <property type="component" value="Chromosome"/>
</dbReference>
<evidence type="ECO:0000313" key="1">
    <source>
        <dbReference type="EMBL" id="ABL64354.1"/>
    </source>
</evidence>
<dbReference type="HOGENOM" id="CLU_118479_1_0_10"/>
<dbReference type="STRING" id="290317.Cpha266_0291"/>
<dbReference type="Pfam" id="PF08780">
    <property type="entry name" value="NTase_sub_bind"/>
    <property type="match status" value="1"/>
</dbReference>
<dbReference type="KEGG" id="cph:Cpha266_0291"/>
<sequence>MATIRKFALSNQDISWIQRYRYYVQAFGQLDRAVELARQRPLTELEQQGLIQSFEYTHELAWNTLKDFLENKGVQPLYGSKDTTREAFKRGLIEDGEIWMQMINSRNLTSHTYNQEIADEIAEAIRIHYHAAYRTLVDTLEPLTSERPE</sequence>
<dbReference type="NCBIfam" id="TIGR01987">
    <property type="entry name" value="HI0074"/>
    <property type="match status" value="1"/>
</dbReference>
<dbReference type="eggNOG" id="COG1669">
    <property type="taxonomic scope" value="Bacteria"/>
</dbReference>
<gene>
    <name evidence="1" type="ordered locus">Cpha266_0291</name>
</gene>
<keyword evidence="2" id="KW-1185">Reference proteome</keyword>
<evidence type="ECO:0000313" key="2">
    <source>
        <dbReference type="Proteomes" id="UP000008701"/>
    </source>
</evidence>
<organism evidence="1 2">
    <name type="scientific">Chlorobium phaeobacteroides (strain DSM 266 / SMG 266 / 2430)</name>
    <dbReference type="NCBI Taxonomy" id="290317"/>
    <lineage>
        <taxon>Bacteria</taxon>
        <taxon>Pseudomonadati</taxon>
        <taxon>Chlorobiota</taxon>
        <taxon>Chlorobiia</taxon>
        <taxon>Chlorobiales</taxon>
        <taxon>Chlorobiaceae</taxon>
        <taxon>Chlorobium/Pelodictyon group</taxon>
        <taxon>Chlorobium</taxon>
    </lineage>
</organism>
<dbReference type="AlphaFoldDB" id="A1BD77"/>